<dbReference type="PROSITE" id="PS50893">
    <property type="entry name" value="ABC_TRANSPORTER_2"/>
    <property type="match status" value="2"/>
</dbReference>
<reference evidence="5 6" key="1">
    <citation type="submission" date="2024-10" db="EMBL/GenBank/DDBJ databases">
        <authorList>
            <person name="Topkara A.R."/>
            <person name="Saygin H."/>
        </authorList>
    </citation>
    <scope>NUCLEOTIDE SEQUENCE [LARGE SCALE GENOMIC DNA]</scope>
    <source>
        <strain evidence="5 6">M3C6</strain>
    </source>
</reference>
<proteinExistence type="predicted"/>
<dbReference type="Gene3D" id="3.40.50.300">
    <property type="entry name" value="P-loop containing nucleotide triphosphate hydrolases"/>
    <property type="match status" value="2"/>
</dbReference>
<dbReference type="Pfam" id="PF00005">
    <property type="entry name" value="ABC_tran"/>
    <property type="match status" value="2"/>
</dbReference>
<dbReference type="InterPro" id="IPR003439">
    <property type="entry name" value="ABC_transporter-like_ATP-bd"/>
</dbReference>
<keyword evidence="1" id="KW-0547">Nucleotide-binding</keyword>
<evidence type="ECO:0000256" key="3">
    <source>
        <dbReference type="SAM" id="MobiDB-lite"/>
    </source>
</evidence>
<name>A0ABW7A911_9ACTN</name>
<dbReference type="SMART" id="SM00382">
    <property type="entry name" value="AAA"/>
    <property type="match status" value="2"/>
</dbReference>
<evidence type="ECO:0000256" key="2">
    <source>
        <dbReference type="ARBA" id="ARBA00022840"/>
    </source>
</evidence>
<dbReference type="PANTHER" id="PTHR42855:SF1">
    <property type="entry name" value="ABC TRANSPORTER DOMAIN-CONTAINING PROTEIN"/>
    <property type="match status" value="1"/>
</dbReference>
<dbReference type="InterPro" id="IPR032524">
    <property type="entry name" value="ABC_tran_C"/>
</dbReference>
<dbReference type="PROSITE" id="PS00211">
    <property type="entry name" value="ABC_TRANSPORTER_1"/>
    <property type="match status" value="1"/>
</dbReference>
<dbReference type="SUPFAM" id="SSF52540">
    <property type="entry name" value="P-loop containing nucleoside triphosphate hydrolases"/>
    <property type="match status" value="2"/>
</dbReference>
<dbReference type="InterPro" id="IPR017871">
    <property type="entry name" value="ABC_transporter-like_CS"/>
</dbReference>
<dbReference type="EMBL" id="JBICRM010000006">
    <property type="protein sequence ID" value="MFG1703818.1"/>
    <property type="molecule type" value="Genomic_DNA"/>
</dbReference>
<dbReference type="GO" id="GO:0005524">
    <property type="term" value="F:ATP binding"/>
    <property type="evidence" value="ECO:0007669"/>
    <property type="project" value="UniProtKB-KW"/>
</dbReference>
<organism evidence="5 6">
    <name type="scientific">Nonomuraea marmarensis</name>
    <dbReference type="NCBI Taxonomy" id="3351344"/>
    <lineage>
        <taxon>Bacteria</taxon>
        <taxon>Bacillati</taxon>
        <taxon>Actinomycetota</taxon>
        <taxon>Actinomycetes</taxon>
        <taxon>Streptosporangiales</taxon>
        <taxon>Streptosporangiaceae</taxon>
        <taxon>Nonomuraea</taxon>
    </lineage>
</organism>
<feature type="domain" description="ABC transporter" evidence="4">
    <location>
        <begin position="282"/>
        <end position="506"/>
    </location>
</feature>
<sequence length="659" mass="70791">MNLVNLESVSHAYGPKPLLSDISLGVEAGERIGVVGRNGGGKTTLLSVIAGDVRPDSGRVTHTRGLRVGFLSQQDALDPGAAVREIVLGELAEHEWAGDQRLREILANLIGDLDLDAKAADLSGGERRRTALAQLLIDDHDLIMLDEPTNHLDIEAIAWLAGHLAARKSALVAVTHDRWFLDAVSTRTWEVVDGRVERYDGGYAAYVLAKAERARIAQAAEERRQNLMRKEIAWLRRGPPARTSKPKFRIDAAQALIANEPPARETVELMRFAAARLGKTVYDLEDVTLHAGGPDSGPLVLDHLTWQFGPGDRIGLIGVNGSGKSSVLRLLADTVKPDSGRVIRGKTVRLAHLSQELSELDPARRVLESVEEVRKYLQLGKKEWTASQLLERLGFKGEAQWKVVGDLSGGERRRLQLLRLLMDDPNVLLLDEPTNDLDIETLNELEDLLDGWPGTLILVSHDRYFLERVTDRSVALLGDGKLSLLPGGVDEYLQRRAAGTALTARLATTTSGSGAAAPGSPADAVFGRLAGATSGRPGAAGSGRPGGATSGRPGDLGSPGTGGSTALPAGGSAADTSPTDQAKGGLSAKEERELRKELNRLERQLDKLTGQEARLHTAMAEAASDYAKLGSLDAQLREIIAQKDTIEGEWLELADRLGD</sequence>
<accession>A0ABW7A911</accession>
<feature type="region of interest" description="Disordered" evidence="3">
    <location>
        <begin position="527"/>
        <end position="591"/>
    </location>
</feature>
<dbReference type="InterPro" id="IPR027417">
    <property type="entry name" value="P-loop_NTPase"/>
</dbReference>
<dbReference type="Pfam" id="PF12848">
    <property type="entry name" value="ABC_tran_Xtn"/>
    <property type="match status" value="1"/>
</dbReference>
<evidence type="ECO:0000313" key="5">
    <source>
        <dbReference type="EMBL" id="MFG1703818.1"/>
    </source>
</evidence>
<dbReference type="RefSeq" id="WP_393164500.1">
    <property type="nucleotide sequence ID" value="NZ_JBICRM010000006.1"/>
</dbReference>
<dbReference type="CDD" id="cd03221">
    <property type="entry name" value="ABCF_EF-3"/>
    <property type="match status" value="2"/>
</dbReference>
<dbReference type="InterPro" id="IPR051309">
    <property type="entry name" value="ABCF_ATPase"/>
</dbReference>
<feature type="domain" description="ABC transporter" evidence="4">
    <location>
        <begin position="4"/>
        <end position="218"/>
    </location>
</feature>
<dbReference type="InterPro" id="IPR003593">
    <property type="entry name" value="AAA+_ATPase"/>
</dbReference>
<evidence type="ECO:0000313" key="6">
    <source>
        <dbReference type="Proteomes" id="UP001603978"/>
    </source>
</evidence>
<dbReference type="Proteomes" id="UP001603978">
    <property type="component" value="Unassembled WGS sequence"/>
</dbReference>
<gene>
    <name evidence="5" type="ORF">ACFLIM_11545</name>
</gene>
<evidence type="ECO:0000256" key="1">
    <source>
        <dbReference type="ARBA" id="ARBA00022741"/>
    </source>
</evidence>
<dbReference type="PANTHER" id="PTHR42855">
    <property type="entry name" value="ABC TRANSPORTER ATP-BINDING SUBUNIT"/>
    <property type="match status" value="1"/>
</dbReference>
<dbReference type="InterPro" id="IPR032781">
    <property type="entry name" value="ABC_tran_Xtn"/>
</dbReference>
<protein>
    <submittedName>
        <fullName evidence="5">ATP-binding cassette domain-containing protein</fullName>
    </submittedName>
</protein>
<comment type="caution">
    <text evidence="5">The sequence shown here is derived from an EMBL/GenBank/DDBJ whole genome shotgun (WGS) entry which is preliminary data.</text>
</comment>
<dbReference type="Pfam" id="PF16326">
    <property type="entry name" value="ABC_tran_CTD"/>
    <property type="match status" value="1"/>
</dbReference>
<keyword evidence="6" id="KW-1185">Reference proteome</keyword>
<keyword evidence="2 5" id="KW-0067">ATP-binding</keyword>
<evidence type="ECO:0000259" key="4">
    <source>
        <dbReference type="PROSITE" id="PS50893"/>
    </source>
</evidence>
<feature type="compositionally biased region" description="Gly residues" evidence="3">
    <location>
        <begin position="538"/>
        <end position="549"/>
    </location>
</feature>